<name>A0ABV8RVQ6_9BURK</name>
<dbReference type="Proteomes" id="UP001595756">
    <property type="component" value="Unassembled WGS sequence"/>
</dbReference>
<dbReference type="PANTHER" id="PTHR47237:SF1">
    <property type="entry name" value="SLL0310 PROTEIN"/>
    <property type="match status" value="1"/>
</dbReference>
<evidence type="ECO:0000313" key="2">
    <source>
        <dbReference type="EMBL" id="MFC4297233.1"/>
    </source>
</evidence>
<dbReference type="Gene3D" id="3.40.630.90">
    <property type="match status" value="1"/>
</dbReference>
<feature type="domain" description="N-acetyltransferase" evidence="1">
    <location>
        <begin position="5"/>
        <end position="158"/>
    </location>
</feature>
<gene>
    <name evidence="2" type="ORF">ACFO0J_04165</name>
</gene>
<sequence>MAARYQIRTMRRDELNFAMDLAAREGWNPGLHDAASFYAADPGGFLISLLDDVPIGCISAVRYGDGFGFLGFYIVVPEHRGRGYGAIRRCREGWKIGPLFADHRGIAEPLLLALCHGIADDEPVYLDVPEVNTEAVRLAADLGMHEVFGTARMYRRDPPEIATDRIFGVTSFELG</sequence>
<dbReference type="RefSeq" id="WP_376811789.1">
    <property type="nucleotide sequence ID" value="NZ_JBHSDY010000002.1"/>
</dbReference>
<dbReference type="GO" id="GO:0016746">
    <property type="term" value="F:acyltransferase activity"/>
    <property type="evidence" value="ECO:0007669"/>
    <property type="project" value="UniProtKB-KW"/>
</dbReference>
<dbReference type="PROSITE" id="PS51186">
    <property type="entry name" value="GNAT"/>
    <property type="match status" value="1"/>
</dbReference>
<keyword evidence="2" id="KW-0808">Transferase</keyword>
<dbReference type="Pfam" id="PF18014">
    <property type="entry name" value="Acetyltransf_18"/>
    <property type="match status" value="1"/>
</dbReference>
<accession>A0ABV8RVQ6</accession>
<keyword evidence="2" id="KW-0012">Acyltransferase</keyword>
<dbReference type="InterPro" id="IPR041496">
    <property type="entry name" value="YitH/HolE_GNAT"/>
</dbReference>
<dbReference type="InterPro" id="IPR052729">
    <property type="entry name" value="Acyl/Acetyltrans_Enzymes"/>
</dbReference>
<dbReference type="InterPro" id="IPR016181">
    <property type="entry name" value="Acyl_CoA_acyltransferase"/>
</dbReference>
<protein>
    <submittedName>
        <fullName evidence="2">GNAT family N-acetyltransferase</fullName>
        <ecNumber evidence="2">2.3.1.-</ecNumber>
    </submittedName>
</protein>
<dbReference type="SUPFAM" id="SSF55729">
    <property type="entry name" value="Acyl-CoA N-acyltransferases (Nat)"/>
    <property type="match status" value="1"/>
</dbReference>
<comment type="caution">
    <text evidence="2">The sequence shown here is derived from an EMBL/GenBank/DDBJ whole genome shotgun (WGS) entry which is preliminary data.</text>
</comment>
<dbReference type="InterPro" id="IPR000182">
    <property type="entry name" value="GNAT_dom"/>
</dbReference>
<reference evidence="3" key="1">
    <citation type="journal article" date="2019" name="Int. J. Syst. Evol. Microbiol.">
        <title>The Global Catalogue of Microorganisms (GCM) 10K type strain sequencing project: providing services to taxonomists for standard genome sequencing and annotation.</title>
        <authorList>
            <consortium name="The Broad Institute Genomics Platform"/>
            <consortium name="The Broad Institute Genome Sequencing Center for Infectious Disease"/>
            <person name="Wu L."/>
            <person name="Ma J."/>
        </authorList>
    </citation>
    <scope>NUCLEOTIDE SEQUENCE [LARGE SCALE GENOMIC DNA]</scope>
    <source>
        <strain evidence="3">CGMCC 1.19029</strain>
    </source>
</reference>
<dbReference type="CDD" id="cd04301">
    <property type="entry name" value="NAT_SF"/>
    <property type="match status" value="1"/>
</dbReference>
<dbReference type="EMBL" id="JBHSDY010000002">
    <property type="protein sequence ID" value="MFC4297233.1"/>
    <property type="molecule type" value="Genomic_DNA"/>
</dbReference>
<proteinExistence type="predicted"/>
<dbReference type="PANTHER" id="PTHR47237">
    <property type="entry name" value="SLL0310 PROTEIN"/>
    <property type="match status" value="1"/>
</dbReference>
<organism evidence="2 3">
    <name type="scientific">Castellaniella hirudinis</name>
    <dbReference type="NCBI Taxonomy" id="1144617"/>
    <lineage>
        <taxon>Bacteria</taxon>
        <taxon>Pseudomonadati</taxon>
        <taxon>Pseudomonadota</taxon>
        <taxon>Betaproteobacteria</taxon>
        <taxon>Burkholderiales</taxon>
        <taxon>Alcaligenaceae</taxon>
        <taxon>Castellaniella</taxon>
    </lineage>
</organism>
<evidence type="ECO:0000313" key="3">
    <source>
        <dbReference type="Proteomes" id="UP001595756"/>
    </source>
</evidence>
<evidence type="ECO:0000259" key="1">
    <source>
        <dbReference type="PROSITE" id="PS51186"/>
    </source>
</evidence>
<dbReference type="EC" id="2.3.1.-" evidence="2"/>
<keyword evidence="3" id="KW-1185">Reference proteome</keyword>